<dbReference type="EMBL" id="JBBXMP010000010">
    <property type="protein sequence ID" value="KAL0069742.1"/>
    <property type="molecule type" value="Genomic_DNA"/>
</dbReference>
<feature type="compositionally biased region" description="Polar residues" evidence="1">
    <location>
        <begin position="410"/>
        <end position="420"/>
    </location>
</feature>
<evidence type="ECO:0008006" key="4">
    <source>
        <dbReference type="Google" id="ProtNLM"/>
    </source>
</evidence>
<dbReference type="Proteomes" id="UP001437256">
    <property type="component" value="Unassembled WGS sequence"/>
</dbReference>
<comment type="caution">
    <text evidence="2">The sequence shown here is derived from an EMBL/GenBank/DDBJ whole genome shotgun (WGS) entry which is preliminary data.</text>
</comment>
<feature type="compositionally biased region" description="Acidic residues" evidence="1">
    <location>
        <begin position="220"/>
        <end position="239"/>
    </location>
</feature>
<feature type="region of interest" description="Disordered" evidence="1">
    <location>
        <begin position="220"/>
        <end position="266"/>
    </location>
</feature>
<sequence>MSRNQFEDLLQKDLTKLFADTLSSNPGINKRDAMQKAAETMLKNNPFMPPKEGCPINDLPNELLAHIFQVGVDVAEEEDEWDEEGDEEDDVYDFEDLDSDWETEDEDDMMSGMPGGLKKKSKGKEKEKPGDKDKEKQEEEDEQEKEKKEEAIRKMPFQMLASHVCKHWREVALETPTLWTSMNFCFGSSIESAKVWVERSKSQPLDITLDCSVAAELIVEDDELSDDDGGDESDDDQVMEDANHNNGNNTPAATGDDPHSLSSDGLPGLSQDEIREFLDIIIPHVDRWKSFRLVASHYDKIYPVLERLSQCPSASSLEALELYHHDDTEEYDTFPEPQFKKGFLLFHGNAPKLRSVSFWGVHLDWDASLPFLQGLRDVELAYHANDVRPSFATFAKMLAASPDIETLSLLTSGPTKPTNLESEKDKDWPDRRNPIEIPSLKELVVCHHELDYILPLLPLLHTPNVVSLHLDFESGDCTELAMLLATPPAHTDRRTSLLSGLQQLKIGGLPCNTKGREAMLEQLVNLKLFNLNCCDEDEVEFFNLLKKLKPQAAKSETGPTVLYCPNLTSIYTTGIRGKQMKSFVEARRQGGVPLKRVGMSDDDEVDEREEKWLKDNVEEVEFFEPDSDFEDVYEVDEFTDSEDGESDMDEDEHSH</sequence>
<feature type="region of interest" description="Disordered" evidence="1">
    <location>
        <begin position="634"/>
        <end position="655"/>
    </location>
</feature>
<name>A0ABR3A8N4_9AGAR</name>
<feature type="compositionally biased region" description="Basic and acidic residues" evidence="1">
    <location>
        <begin position="124"/>
        <end position="137"/>
    </location>
</feature>
<proteinExistence type="predicted"/>
<evidence type="ECO:0000313" key="3">
    <source>
        <dbReference type="Proteomes" id="UP001437256"/>
    </source>
</evidence>
<feature type="region of interest" description="Disordered" evidence="1">
    <location>
        <begin position="101"/>
        <end position="153"/>
    </location>
</feature>
<evidence type="ECO:0000313" key="2">
    <source>
        <dbReference type="EMBL" id="KAL0069742.1"/>
    </source>
</evidence>
<dbReference type="SUPFAM" id="SSF52047">
    <property type="entry name" value="RNI-like"/>
    <property type="match status" value="1"/>
</dbReference>
<protein>
    <recommendedName>
        <fullName evidence="4">F-box domain-containing protein</fullName>
    </recommendedName>
</protein>
<feature type="compositionally biased region" description="Basic and acidic residues" evidence="1">
    <location>
        <begin position="144"/>
        <end position="153"/>
    </location>
</feature>
<organism evidence="2 3">
    <name type="scientific">Marasmius tenuissimus</name>
    <dbReference type="NCBI Taxonomy" id="585030"/>
    <lineage>
        <taxon>Eukaryota</taxon>
        <taxon>Fungi</taxon>
        <taxon>Dikarya</taxon>
        <taxon>Basidiomycota</taxon>
        <taxon>Agaricomycotina</taxon>
        <taxon>Agaricomycetes</taxon>
        <taxon>Agaricomycetidae</taxon>
        <taxon>Agaricales</taxon>
        <taxon>Marasmiineae</taxon>
        <taxon>Marasmiaceae</taxon>
        <taxon>Marasmius</taxon>
    </lineage>
</organism>
<gene>
    <name evidence="2" type="ORF">AAF712_003011</name>
</gene>
<reference evidence="2 3" key="1">
    <citation type="submission" date="2024-05" db="EMBL/GenBank/DDBJ databases">
        <title>A draft genome resource for the thread blight pathogen Marasmius tenuissimus strain MS-2.</title>
        <authorList>
            <person name="Yulfo-Soto G.E."/>
            <person name="Baruah I.K."/>
            <person name="Amoako-Attah I."/>
            <person name="Bukari Y."/>
            <person name="Meinhardt L.W."/>
            <person name="Bailey B.A."/>
            <person name="Cohen S.P."/>
        </authorList>
    </citation>
    <scope>NUCLEOTIDE SEQUENCE [LARGE SCALE GENOMIC DNA]</scope>
    <source>
        <strain evidence="2 3">MS-2</strain>
    </source>
</reference>
<feature type="region of interest" description="Disordered" evidence="1">
    <location>
        <begin position="410"/>
        <end position="431"/>
    </location>
</feature>
<feature type="compositionally biased region" description="Basic and acidic residues" evidence="1">
    <location>
        <begin position="421"/>
        <end position="431"/>
    </location>
</feature>
<evidence type="ECO:0000256" key="1">
    <source>
        <dbReference type="SAM" id="MobiDB-lite"/>
    </source>
</evidence>
<keyword evidence="3" id="KW-1185">Reference proteome</keyword>
<accession>A0ABR3A8N4</accession>